<dbReference type="AlphaFoldDB" id="A0AA88A7A9"/>
<gene>
    <name evidence="1" type="ORF">TIFTF001_018575</name>
</gene>
<evidence type="ECO:0000313" key="1">
    <source>
        <dbReference type="EMBL" id="GMN49398.1"/>
    </source>
</evidence>
<keyword evidence="2" id="KW-1185">Reference proteome</keyword>
<dbReference type="Proteomes" id="UP001187192">
    <property type="component" value="Unassembled WGS sequence"/>
</dbReference>
<accession>A0AA88A7A9</accession>
<protein>
    <submittedName>
        <fullName evidence="1">Uncharacterized protein</fullName>
    </submittedName>
</protein>
<name>A0AA88A7A9_FICCA</name>
<proteinExistence type="predicted"/>
<organism evidence="1 2">
    <name type="scientific">Ficus carica</name>
    <name type="common">Common fig</name>
    <dbReference type="NCBI Taxonomy" id="3494"/>
    <lineage>
        <taxon>Eukaryota</taxon>
        <taxon>Viridiplantae</taxon>
        <taxon>Streptophyta</taxon>
        <taxon>Embryophyta</taxon>
        <taxon>Tracheophyta</taxon>
        <taxon>Spermatophyta</taxon>
        <taxon>Magnoliopsida</taxon>
        <taxon>eudicotyledons</taxon>
        <taxon>Gunneridae</taxon>
        <taxon>Pentapetalae</taxon>
        <taxon>rosids</taxon>
        <taxon>fabids</taxon>
        <taxon>Rosales</taxon>
        <taxon>Moraceae</taxon>
        <taxon>Ficeae</taxon>
        <taxon>Ficus</taxon>
    </lineage>
</organism>
<reference evidence="1" key="1">
    <citation type="submission" date="2023-07" db="EMBL/GenBank/DDBJ databases">
        <title>draft genome sequence of fig (Ficus carica).</title>
        <authorList>
            <person name="Takahashi T."/>
            <person name="Nishimura K."/>
        </authorList>
    </citation>
    <scope>NUCLEOTIDE SEQUENCE</scope>
</reference>
<comment type="caution">
    <text evidence="1">The sequence shown here is derived from an EMBL/GenBank/DDBJ whole genome shotgun (WGS) entry which is preliminary data.</text>
</comment>
<sequence>MRSEIETDPSKICRHPWRSGCQRTWRGNVMLVAQAAVVSSLVDAVEREKDSSTSAAGQDLWRLLRIATPRRSSKPSHPPKLMMLRLAFTSGLSKRERESSSRRKSTIALERNQSHRIWRRR</sequence>
<dbReference type="EMBL" id="BTGU01000030">
    <property type="protein sequence ID" value="GMN49398.1"/>
    <property type="molecule type" value="Genomic_DNA"/>
</dbReference>
<evidence type="ECO:0000313" key="2">
    <source>
        <dbReference type="Proteomes" id="UP001187192"/>
    </source>
</evidence>